<dbReference type="EMBL" id="HM452126">
    <property type="protein sequence ID" value="ADM80121.1"/>
    <property type="molecule type" value="Genomic_DNA"/>
</dbReference>
<dbReference type="RefSeq" id="YP_003969567.1">
    <property type="nucleotide sequence ID" value="NC_014636.1"/>
</dbReference>
<reference evidence="1 2" key="1">
    <citation type="journal article" date="2012" name="Vet. Microbiol.">
        <title>Complete genome sequence and characterization of a broad-host range T4-like bacteriophage phiAS5 infecting Aeromonas salmonicida subsp. salmonicida.</title>
        <authorList>
            <person name="Kim J.H."/>
            <person name="Son J.S."/>
            <person name="Choi Y.J."/>
            <person name="Choresca C.H.Jr."/>
            <person name="Shin S.P."/>
            <person name="Han J.E."/>
            <person name="Jun J.W."/>
            <person name="Park S.C."/>
        </authorList>
    </citation>
    <scope>NUCLEOTIDE SEQUENCE [LARGE SCALE GENOMIC DNA]</scope>
</reference>
<organism evidence="1 2">
    <name type="scientific">Aeromonas phage phiAS5</name>
    <dbReference type="NCBI Taxonomy" id="879630"/>
    <lineage>
        <taxon>Viruses</taxon>
        <taxon>Duplodnaviria</taxon>
        <taxon>Heunggongvirae</taxon>
        <taxon>Uroviricota</taxon>
        <taxon>Caudoviricetes</taxon>
        <taxon>Pantevenvirales</taxon>
        <taxon>Straboviridae</taxon>
        <taxon>Chrysonvirus</taxon>
        <taxon>Chrysonvirus as5</taxon>
    </lineage>
</organism>
<dbReference type="KEGG" id="vg:9861685"/>
<proteinExistence type="predicted"/>
<dbReference type="Proteomes" id="UP000002236">
    <property type="component" value="Segment"/>
</dbReference>
<evidence type="ECO:0000313" key="1">
    <source>
        <dbReference type="EMBL" id="ADM80121.1"/>
    </source>
</evidence>
<evidence type="ECO:0000313" key="2">
    <source>
        <dbReference type="Proteomes" id="UP000002236"/>
    </source>
</evidence>
<keyword evidence="2" id="KW-1185">Reference proteome</keyword>
<protein>
    <submittedName>
        <fullName evidence="1">Uncharacterized protein</fullName>
    </submittedName>
</protein>
<accession>E1A232</accession>
<name>E1A232_9CAUD</name>
<dbReference type="GeneID" id="9861685"/>
<sequence>MITKATNYLVELLTEKGYVFRVDDIMRGVGEPKNIYLIHRKDEDSDLCDVRYYDLSGIHNGNYLGRVPLRFMKVLESENTILVDYAELDTKVYPYVHIRAIASSSGVKVETTKVENRRTLDITISHSLVVTVAAVTVEAGEESKHIQKVVDMAANAYYDRVCKELEQETKDRLAVLKIKLKMD</sequence>
<gene>
    <name evidence="1" type="ORF">phiAS5_ORF0278</name>
</gene>
<dbReference type="OrthoDB" id="25711at10239"/>